<dbReference type="InterPro" id="IPR019392">
    <property type="entry name" value="Miga"/>
</dbReference>
<reference evidence="8 9" key="1">
    <citation type="submission" date="2019-06" db="EMBL/GenBank/DDBJ databases">
        <title>A chromosome-scale genome assembly of the European perch, Perca fluviatilis.</title>
        <authorList>
            <person name="Roques C."/>
            <person name="Zahm M."/>
            <person name="Cabau C."/>
            <person name="Klopp C."/>
            <person name="Bouchez O."/>
            <person name="Donnadieu C."/>
            <person name="Kuhl H."/>
            <person name="Gislard M."/>
            <person name="Guendouz S."/>
            <person name="Journot L."/>
            <person name="Haffray P."/>
            <person name="Bestin A."/>
            <person name="Morvezen R."/>
            <person name="Feron R."/>
            <person name="Wen M."/>
            <person name="Jouanno E."/>
            <person name="Herpin A."/>
            <person name="Schartl M."/>
            <person name="Postlethwait J."/>
            <person name="Schaerlinger B."/>
            <person name="Chardard D."/>
            <person name="Lecocq T."/>
            <person name="Poncet C."/>
            <person name="Jaffrelo L."/>
            <person name="Lampietro C."/>
            <person name="Guiguen Y."/>
        </authorList>
    </citation>
    <scope>NUCLEOTIDE SEQUENCE [LARGE SCALE GENOMIC DNA]</scope>
    <source>
        <tissue evidence="8">Blood</tissue>
    </source>
</reference>
<evidence type="ECO:0000256" key="1">
    <source>
        <dbReference type="ARBA" id="ARBA00004294"/>
    </source>
</evidence>
<evidence type="ECO:0008006" key="10">
    <source>
        <dbReference type="Google" id="ProtNLM"/>
    </source>
</evidence>
<keyword evidence="9" id="KW-1185">Reference proteome</keyword>
<name>A0A6A5F3U7_PERFL</name>
<evidence type="ECO:0000256" key="6">
    <source>
        <dbReference type="ARBA" id="ARBA00023128"/>
    </source>
</evidence>
<keyword evidence="6" id="KW-0496">Mitochondrion</keyword>
<sequence length="590" mass="66265">MTHETLRSSQLSVKAAALRMVDLSLSMYCSLAQVSVSTGTKKLVAATAFGAVSLLYLARRFQRRKGRKKAHSPQWEQAGFEFLTSAPAENDKTSQNNTLSLNSKNGYSSGLLLNAGDYRKLSGSLLSLASVQSMNSSNSNTCANESIWDRAGEADNCSVVNLPVTTPENLYLMGMDLFEEALRRWEEALTFRSRQGEDEASCASVKTGAGDAIAEQSMEDVISTEFIHRLKSLLQRAYSLQEEFEGVLCLSEPSSHNSQDKMADILAREELDDAYLRDSMSIASTDSFVSAAELSEHRELRSVVALGHHLFYEEALQMAEDGKISCRVLRTEMLECFGDIDFLAKLHCVRQACQLILCDRTTRMFLADTGKKILSSIIIKGQKSPKRFEELFEEMISFLEHTEHWENTEVELATRGVKHLNFYDIVLDFILMDSFEDLENPPISIQNVINNRWLNSSFKETAVASSCWSVMKQKRQHMKVSDGFIAHFYAVCEQISPVLAWGFLGPKSSLHDFCCFFKDQVLYFLKDIFDLDKVRYSSVESLAEDMLHLLHRRSELLVAYLGADSLRHVNGCSSPQVQLVPSALLEAQVQ</sequence>
<comment type="similarity">
    <text evidence="2">Belongs to the mitoguardin family.</text>
</comment>
<evidence type="ECO:0000313" key="8">
    <source>
        <dbReference type="EMBL" id="KAF1383563.1"/>
    </source>
</evidence>
<keyword evidence="4" id="KW-1000">Mitochondrion outer membrane</keyword>
<evidence type="ECO:0000256" key="4">
    <source>
        <dbReference type="ARBA" id="ARBA00022787"/>
    </source>
</evidence>
<proteinExistence type="inferred from homology"/>
<evidence type="ECO:0000256" key="2">
    <source>
        <dbReference type="ARBA" id="ARBA00008969"/>
    </source>
</evidence>
<dbReference type="AlphaFoldDB" id="A0A6A5F3U7"/>
<dbReference type="PANTHER" id="PTHR21508">
    <property type="entry name" value="MITOGUARDIN"/>
    <property type="match status" value="1"/>
</dbReference>
<comment type="subcellular location">
    <subcellularLocation>
        <location evidence="1">Mitochondrion outer membrane</location>
    </subcellularLocation>
</comment>
<keyword evidence="5" id="KW-1133">Transmembrane helix</keyword>
<dbReference type="Proteomes" id="UP000465112">
    <property type="component" value="Chromosome 11"/>
</dbReference>
<evidence type="ECO:0000256" key="7">
    <source>
        <dbReference type="ARBA" id="ARBA00023136"/>
    </source>
</evidence>
<keyword evidence="3" id="KW-0812">Transmembrane</keyword>
<keyword evidence="7" id="KW-0472">Membrane</keyword>
<dbReference type="PANTHER" id="PTHR21508:SF3">
    <property type="entry name" value="MITOGUARDIN 1"/>
    <property type="match status" value="1"/>
</dbReference>
<dbReference type="GO" id="GO:0008053">
    <property type="term" value="P:mitochondrial fusion"/>
    <property type="evidence" value="ECO:0007669"/>
    <property type="project" value="InterPro"/>
</dbReference>
<dbReference type="OrthoDB" id="8880065at2759"/>
<protein>
    <recommendedName>
        <fullName evidence="10">Mitoguardin 1</fullName>
    </recommendedName>
</protein>
<gene>
    <name evidence="8" type="ORF">PFLUV_G00133170</name>
</gene>
<dbReference type="GO" id="GO:0005741">
    <property type="term" value="C:mitochondrial outer membrane"/>
    <property type="evidence" value="ECO:0007669"/>
    <property type="project" value="UniProtKB-SubCell"/>
</dbReference>
<dbReference type="EMBL" id="VHII01000011">
    <property type="protein sequence ID" value="KAF1383563.1"/>
    <property type="molecule type" value="Genomic_DNA"/>
</dbReference>
<evidence type="ECO:0000256" key="3">
    <source>
        <dbReference type="ARBA" id="ARBA00022692"/>
    </source>
</evidence>
<organism evidence="8 9">
    <name type="scientific">Perca fluviatilis</name>
    <name type="common">European perch</name>
    <dbReference type="NCBI Taxonomy" id="8168"/>
    <lineage>
        <taxon>Eukaryota</taxon>
        <taxon>Metazoa</taxon>
        <taxon>Chordata</taxon>
        <taxon>Craniata</taxon>
        <taxon>Vertebrata</taxon>
        <taxon>Euteleostomi</taxon>
        <taxon>Actinopterygii</taxon>
        <taxon>Neopterygii</taxon>
        <taxon>Teleostei</taxon>
        <taxon>Neoteleostei</taxon>
        <taxon>Acanthomorphata</taxon>
        <taxon>Eupercaria</taxon>
        <taxon>Perciformes</taxon>
        <taxon>Percoidei</taxon>
        <taxon>Percidae</taxon>
        <taxon>Percinae</taxon>
        <taxon>Perca</taxon>
    </lineage>
</organism>
<comment type="caution">
    <text evidence="8">The sequence shown here is derived from an EMBL/GenBank/DDBJ whole genome shotgun (WGS) entry which is preliminary data.</text>
</comment>
<evidence type="ECO:0000256" key="5">
    <source>
        <dbReference type="ARBA" id="ARBA00022989"/>
    </source>
</evidence>
<evidence type="ECO:0000313" key="9">
    <source>
        <dbReference type="Proteomes" id="UP000465112"/>
    </source>
</evidence>
<accession>A0A6A5F3U7</accession>
<dbReference type="Pfam" id="PF10265">
    <property type="entry name" value="Miga"/>
    <property type="match status" value="1"/>
</dbReference>